<dbReference type="NCBIfam" id="TIGR03696">
    <property type="entry name" value="Rhs_assc_core"/>
    <property type="match status" value="1"/>
</dbReference>
<feature type="region of interest" description="Disordered" evidence="2">
    <location>
        <begin position="238"/>
        <end position="279"/>
    </location>
</feature>
<comment type="caution">
    <text evidence="4">The sequence shown here is derived from an EMBL/GenBank/DDBJ whole genome shotgun (WGS) entry which is preliminary data.</text>
</comment>
<dbReference type="InterPro" id="IPR050708">
    <property type="entry name" value="T6SS_VgrG/RHS"/>
</dbReference>
<protein>
    <submittedName>
        <fullName evidence="4">RHS domain-containing protein</fullName>
    </submittedName>
</protein>
<dbReference type="Gene3D" id="2.180.10.10">
    <property type="entry name" value="RHS repeat-associated core"/>
    <property type="match status" value="1"/>
</dbReference>
<sequence length="292" mass="31491">MSSMAIAETVTYFHNDISGSPQLATDAVGNVLWKENYRPYGDKLNHSASSEENKIGFHGKPYDDGTGLSYMGSRYYDPTLGRFMGTDPQGFDPDNIQSFNRYAYANNNPYKYVDPDGHSPLDVAFLAYDIGKLGLALYSGAGVLEAAADVAVSVVGVVSPIPGTGQAIKAARAAEHGVELARVADKSADAVKAGKNLQGSQAVSLEKQAADLIPLNGGKNRVTLRSEKSQLDVDLAGKAHNGIPTPHTKDSPRNFQAPESLQPAYNTTERKSTLQPTTQDDIRTVRRFLERN</sequence>
<dbReference type="InterPro" id="IPR056823">
    <property type="entry name" value="TEN-like_YD-shell"/>
</dbReference>
<name>A0A7Y7XIN6_9PSED</name>
<feature type="compositionally biased region" description="Polar residues" evidence="2">
    <location>
        <begin position="253"/>
        <end position="279"/>
    </location>
</feature>
<evidence type="ECO:0000256" key="2">
    <source>
        <dbReference type="SAM" id="MobiDB-lite"/>
    </source>
</evidence>
<gene>
    <name evidence="4" type="ORF">HX882_32170</name>
</gene>
<accession>A0A7Y7XIN6</accession>
<dbReference type="EMBL" id="JACAQB010000032">
    <property type="protein sequence ID" value="NWC00538.1"/>
    <property type="molecule type" value="Genomic_DNA"/>
</dbReference>
<evidence type="ECO:0000256" key="1">
    <source>
        <dbReference type="ARBA" id="ARBA00022737"/>
    </source>
</evidence>
<dbReference type="Proteomes" id="UP000539985">
    <property type="component" value="Unassembled WGS sequence"/>
</dbReference>
<evidence type="ECO:0000313" key="5">
    <source>
        <dbReference type="Proteomes" id="UP000539985"/>
    </source>
</evidence>
<organism evidence="4 5">
    <name type="scientific">Pseudomonas gingeri</name>
    <dbReference type="NCBI Taxonomy" id="117681"/>
    <lineage>
        <taxon>Bacteria</taxon>
        <taxon>Pseudomonadati</taxon>
        <taxon>Pseudomonadota</taxon>
        <taxon>Gammaproteobacteria</taxon>
        <taxon>Pseudomonadales</taxon>
        <taxon>Pseudomonadaceae</taxon>
        <taxon>Pseudomonas</taxon>
    </lineage>
</organism>
<proteinExistence type="predicted"/>
<dbReference type="Pfam" id="PF25023">
    <property type="entry name" value="TEN_YD-shell"/>
    <property type="match status" value="1"/>
</dbReference>
<dbReference type="PANTHER" id="PTHR32305:SF17">
    <property type="entry name" value="TRNA NUCLEASE WAPA"/>
    <property type="match status" value="1"/>
</dbReference>
<dbReference type="InterPro" id="IPR022385">
    <property type="entry name" value="Rhs_assc_core"/>
</dbReference>
<evidence type="ECO:0000313" key="4">
    <source>
        <dbReference type="EMBL" id="NWC00538.1"/>
    </source>
</evidence>
<reference evidence="4 5" key="1">
    <citation type="submission" date="2020-04" db="EMBL/GenBank/DDBJ databases">
        <title>Molecular characterization of pseudomonads from Agaricus bisporus reveal novel blotch 2 pathogens in Western Europe.</title>
        <authorList>
            <person name="Taparia T."/>
            <person name="Krijger M."/>
            <person name="Haynes E."/>
            <person name="Elpinstone J.G."/>
            <person name="Noble R."/>
            <person name="Van Der Wolf J."/>
        </authorList>
    </citation>
    <scope>NUCLEOTIDE SEQUENCE [LARGE SCALE GENOMIC DNA]</scope>
    <source>
        <strain evidence="4 5">H7001</strain>
    </source>
</reference>
<dbReference type="AlphaFoldDB" id="A0A7Y7XIN6"/>
<evidence type="ECO:0000259" key="3">
    <source>
        <dbReference type="Pfam" id="PF25023"/>
    </source>
</evidence>
<dbReference type="PANTHER" id="PTHR32305">
    <property type="match status" value="1"/>
</dbReference>
<feature type="domain" description="Teneurin-like YD-shell" evidence="3">
    <location>
        <begin position="4"/>
        <end position="109"/>
    </location>
</feature>
<keyword evidence="1" id="KW-0677">Repeat</keyword>